<name>A0ACB7XQK9_9ERIC</name>
<evidence type="ECO:0000313" key="1">
    <source>
        <dbReference type="EMBL" id="KAH7843208.1"/>
    </source>
</evidence>
<dbReference type="Proteomes" id="UP000828048">
    <property type="component" value="Chromosome 1"/>
</dbReference>
<dbReference type="EMBL" id="CM037151">
    <property type="protein sequence ID" value="KAH7843208.1"/>
    <property type="molecule type" value="Genomic_DNA"/>
</dbReference>
<proteinExistence type="predicted"/>
<sequence>MTMFLRLKTIKPITQYHGHFHLLSFAHKCVRSSITSRPICIKTENNSSYDHSFLPPDNSSIVAGLISIIQNQPFSPDSPEIREFGSKLNSTIVETVLKSLHNWKIAYLFFNWASQQSGYRHSCYAYNAMASILARVRRKDQLRGLSLELVNSKCLMTPGALGFFVRCLGGLGLVEEANSLFDHVKRMGLCVPNTYSYNCLLEAFAKSTTASFGLVEIRLKEMRDLGLEPDKYTLTPVLQCYCKTGKFEKALEVFNSIYQKGWMDTHVLAILVVSFSKWGEIDKAFELIERMEDLDIRLNEKTICILIHGFVKVSRVDKALQLFDKMRKLGYAPDVPTCEVLMGGLCRNKDVGKALILLSELKNLGFYTDIELHTKVVSILPEGDMIKLLELGQEELGSEAMILLYNSILYDLVNKGSVREAYYLLRAMMGDECDSDVEVNKLFRTEKLVHPDTNSFDIVINHLCKIDNLDMALGLFRDMDRMNCKPSRLIYNNLIGSLSNANRLDECQKLLGEMMESGVRPTDFTYNSLFGCLCRRENIEGAIGMLKEMRVNGHEPWIKHTTLLVKTLCKHGRVAEASNFISSMVQEGFLPDIIPYSAAIDGFVKFQEVDRALQLFRDIDARGYCADVVAYNIIINGLSKAGRVLEAHGFLNEMQEKGLIPSVVTYNTLIDGFCRNGDIDQAMRCFSTMVGKERDPDVVTYTTMINGLLNERRPNEALELWTKMREKGHSPNRITFIALVNGLCKCARPDDALVYFQEMEEKGMTPDTFVYVALIEALLSISNPLLAFEILKKMLHSQTFPDLNVKNPLWFRLREAICKLSKDASTSSDIMSLMEEGSIPIISSISDITDEDGTEPIA</sequence>
<comment type="caution">
    <text evidence="1">The sequence shown here is derived from an EMBL/GenBank/DDBJ whole genome shotgun (WGS) entry which is preliminary data.</text>
</comment>
<keyword evidence="2" id="KW-1185">Reference proteome</keyword>
<evidence type="ECO:0000313" key="2">
    <source>
        <dbReference type="Proteomes" id="UP000828048"/>
    </source>
</evidence>
<gene>
    <name evidence="1" type="ORF">Vadar_013879</name>
</gene>
<protein>
    <submittedName>
        <fullName evidence="1">Uncharacterized protein</fullName>
    </submittedName>
</protein>
<organism evidence="1 2">
    <name type="scientific">Vaccinium darrowii</name>
    <dbReference type="NCBI Taxonomy" id="229202"/>
    <lineage>
        <taxon>Eukaryota</taxon>
        <taxon>Viridiplantae</taxon>
        <taxon>Streptophyta</taxon>
        <taxon>Embryophyta</taxon>
        <taxon>Tracheophyta</taxon>
        <taxon>Spermatophyta</taxon>
        <taxon>Magnoliopsida</taxon>
        <taxon>eudicotyledons</taxon>
        <taxon>Gunneridae</taxon>
        <taxon>Pentapetalae</taxon>
        <taxon>asterids</taxon>
        <taxon>Ericales</taxon>
        <taxon>Ericaceae</taxon>
        <taxon>Vaccinioideae</taxon>
        <taxon>Vaccinieae</taxon>
        <taxon>Vaccinium</taxon>
    </lineage>
</organism>
<reference evidence="1 2" key="1">
    <citation type="journal article" date="2021" name="Hortic Res">
        <title>High-quality reference genome and annotation aids understanding of berry development for evergreen blueberry (Vaccinium darrowii).</title>
        <authorList>
            <person name="Yu J."/>
            <person name="Hulse-Kemp A.M."/>
            <person name="Babiker E."/>
            <person name="Staton M."/>
        </authorList>
    </citation>
    <scope>NUCLEOTIDE SEQUENCE [LARGE SCALE GENOMIC DNA]</scope>
    <source>
        <strain evidence="2">cv. NJ 8807/NJ 8810</strain>
        <tissue evidence="1">Young leaf</tissue>
    </source>
</reference>
<accession>A0ACB7XQK9</accession>